<dbReference type="RefSeq" id="WP_185060484.1">
    <property type="nucleotide sequence ID" value="NZ_BAABJP010000036.1"/>
</dbReference>
<dbReference type="EMBL" id="BAABJP010000036">
    <property type="protein sequence ID" value="GAA5166898.1"/>
    <property type="molecule type" value="Genomic_DNA"/>
</dbReference>
<comment type="subcellular location">
    <subcellularLocation>
        <location evidence="1">Cell septum</location>
    </subcellularLocation>
</comment>
<proteinExistence type="inferred from homology"/>
<protein>
    <submittedName>
        <fullName evidence="7">SsgA family sporulation/cell division regulator</fullName>
    </submittedName>
</protein>
<dbReference type="Proteomes" id="UP001428817">
    <property type="component" value="Unassembled WGS sequence"/>
</dbReference>
<comment type="similarity">
    <text evidence="2">Belongs to the SsgA family.</text>
</comment>
<evidence type="ECO:0000256" key="6">
    <source>
        <dbReference type="ARBA" id="ARBA00023306"/>
    </source>
</evidence>
<reference evidence="8" key="1">
    <citation type="journal article" date="2019" name="Int. J. Syst. Evol. Microbiol.">
        <title>The Global Catalogue of Microorganisms (GCM) 10K type strain sequencing project: providing services to taxonomists for standard genome sequencing and annotation.</title>
        <authorList>
            <consortium name="The Broad Institute Genomics Platform"/>
            <consortium name="The Broad Institute Genome Sequencing Center for Infectious Disease"/>
            <person name="Wu L."/>
            <person name="Ma J."/>
        </authorList>
    </citation>
    <scope>NUCLEOTIDE SEQUENCE [LARGE SCALE GENOMIC DNA]</scope>
    <source>
        <strain evidence="8">JCM 18303</strain>
    </source>
</reference>
<gene>
    <name evidence="7" type="ORF">GCM10023321_58760</name>
</gene>
<keyword evidence="3" id="KW-0132">Cell division</keyword>
<keyword evidence="5" id="KW-0717">Septation</keyword>
<organism evidence="7 8">
    <name type="scientific">Pseudonocardia eucalypti</name>
    <dbReference type="NCBI Taxonomy" id="648755"/>
    <lineage>
        <taxon>Bacteria</taxon>
        <taxon>Bacillati</taxon>
        <taxon>Actinomycetota</taxon>
        <taxon>Actinomycetes</taxon>
        <taxon>Pseudonocardiales</taxon>
        <taxon>Pseudonocardiaceae</taxon>
        <taxon>Pseudonocardia</taxon>
    </lineage>
</organism>
<evidence type="ECO:0000256" key="2">
    <source>
        <dbReference type="ARBA" id="ARBA00009323"/>
    </source>
</evidence>
<keyword evidence="6" id="KW-0131">Cell cycle</keyword>
<dbReference type="InterPro" id="IPR006776">
    <property type="entry name" value="SsgB"/>
</dbReference>
<evidence type="ECO:0000256" key="3">
    <source>
        <dbReference type="ARBA" id="ARBA00022618"/>
    </source>
</evidence>
<comment type="caution">
    <text evidence="7">The sequence shown here is derived from an EMBL/GenBank/DDBJ whole genome shotgun (WGS) entry which is preliminary data.</text>
</comment>
<evidence type="ECO:0000256" key="4">
    <source>
        <dbReference type="ARBA" id="ARBA00022969"/>
    </source>
</evidence>
<evidence type="ECO:0000313" key="8">
    <source>
        <dbReference type="Proteomes" id="UP001428817"/>
    </source>
</evidence>
<evidence type="ECO:0000256" key="5">
    <source>
        <dbReference type="ARBA" id="ARBA00023210"/>
    </source>
</evidence>
<name>A0ABP9QSQ3_9PSEU</name>
<evidence type="ECO:0000313" key="7">
    <source>
        <dbReference type="EMBL" id="GAA5166898.1"/>
    </source>
</evidence>
<sequence>MRNEHVTIRSLAVFDLLAQQADAMPVRVELRYDSRDPFAVHAVFQTGRTDAADVEWVFARDLFADGLLTEAGTGDVRVRPAAGDPDTVEIELSSPSGHALFSTSAPELADFLDRTFEAVPPGSEYAWLDLDLALEDLLSSEAS</sequence>
<dbReference type="Pfam" id="PF04686">
    <property type="entry name" value="SsgA"/>
    <property type="match status" value="1"/>
</dbReference>
<keyword evidence="4" id="KW-0749">Sporulation</keyword>
<accession>A0ABP9QSQ3</accession>
<evidence type="ECO:0000256" key="1">
    <source>
        <dbReference type="ARBA" id="ARBA00004431"/>
    </source>
</evidence>
<keyword evidence="8" id="KW-1185">Reference proteome</keyword>
<dbReference type="InterPro" id="IPR038658">
    <property type="entry name" value="SsgB_sf"/>
</dbReference>
<dbReference type="Gene3D" id="2.30.31.20">
    <property type="entry name" value="Sporulation-specific cell division protein SsgB"/>
    <property type="match status" value="1"/>
</dbReference>